<sequence>MTRVLSLLILLSFGFASQAQRYKKPEQYFREFQTQKRKINKKNLMYLKASLRGDDERRVAKYREMMVDQLKDSKTELSRMGNYEGYDILQREFVDALTIYIDAYEKDFGIAEELTEHRYDSYEDLKKYYDAVTKAEGGMLDASYKMEKAEDHFAKMHFFTIDRDEEIEEEYRLLDEVTLYTRDMTLSFFRVEQHSKDFLFAINEGRTDTLDIILTEMQKDIRVSKAEIDEYADFDGEKELYKFTEYFLEEMNIEVTENLRPLADQLENKYLEDKDYKKAQKELERFVDRHNGYLDEFFETKSELILDYLPED</sequence>
<keyword evidence="3" id="KW-1185">Reference proteome</keyword>
<evidence type="ECO:0000313" key="3">
    <source>
        <dbReference type="Proteomes" id="UP000005631"/>
    </source>
</evidence>
<dbReference type="HOGENOM" id="CLU_890937_0_0_10"/>
<feature type="chain" id="PRO_5003514509" evidence="1">
    <location>
        <begin position="20"/>
        <end position="312"/>
    </location>
</feature>
<accession>G8R0P7</accession>
<dbReference type="KEGG" id="oho:Oweho_2814"/>
<dbReference type="Proteomes" id="UP000005631">
    <property type="component" value="Chromosome"/>
</dbReference>
<gene>
    <name evidence="2" type="ordered locus">Oweho_2814</name>
</gene>
<protein>
    <submittedName>
        <fullName evidence="2">Uncharacterized protein</fullName>
    </submittedName>
</protein>
<proteinExistence type="predicted"/>
<reference evidence="2 3" key="1">
    <citation type="journal article" date="2012" name="Stand. Genomic Sci.">
        <title>Genome sequence of the orange-pigmented seawater bacterium Owenweeksia hongkongensis type strain (UST20020801(T)).</title>
        <authorList>
            <person name="Riedel T."/>
            <person name="Held B."/>
            <person name="Nolan M."/>
            <person name="Lucas S."/>
            <person name="Lapidus A."/>
            <person name="Tice H."/>
            <person name="Del Rio T.G."/>
            <person name="Cheng J.F."/>
            <person name="Han C."/>
            <person name="Tapia R."/>
            <person name="Goodwin L.A."/>
            <person name="Pitluck S."/>
            <person name="Liolios K."/>
            <person name="Mavromatis K."/>
            <person name="Pagani I."/>
            <person name="Ivanova N."/>
            <person name="Mikhailova N."/>
            <person name="Pati A."/>
            <person name="Chen A."/>
            <person name="Palaniappan K."/>
            <person name="Rohde M."/>
            <person name="Tindall B.J."/>
            <person name="Detter J.C."/>
            <person name="Goker M."/>
            <person name="Woyke T."/>
            <person name="Bristow J."/>
            <person name="Eisen J.A."/>
            <person name="Markowitz V."/>
            <person name="Hugenholtz P."/>
            <person name="Klenk H.P."/>
            <person name="Kyrpides N.C."/>
        </authorList>
    </citation>
    <scope>NUCLEOTIDE SEQUENCE</scope>
    <source>
        <strain evidence="3">DSM 17368 / JCM 12287 / NRRL B-23963</strain>
    </source>
</reference>
<keyword evidence="1" id="KW-0732">Signal</keyword>
<name>G8R0P7_OWEHD</name>
<evidence type="ECO:0000256" key="1">
    <source>
        <dbReference type="SAM" id="SignalP"/>
    </source>
</evidence>
<dbReference type="STRING" id="926562.Oweho_2814"/>
<dbReference type="EMBL" id="CP003156">
    <property type="protein sequence ID" value="AEV33774.1"/>
    <property type="molecule type" value="Genomic_DNA"/>
</dbReference>
<feature type="signal peptide" evidence="1">
    <location>
        <begin position="1"/>
        <end position="19"/>
    </location>
</feature>
<dbReference type="AlphaFoldDB" id="G8R0P7"/>
<dbReference type="RefSeq" id="WP_014203123.1">
    <property type="nucleotide sequence ID" value="NC_016599.1"/>
</dbReference>
<organism evidence="2 3">
    <name type="scientific">Owenweeksia hongkongensis (strain DSM 17368 / CIP 108786 / JCM 12287 / NRRL B-23963 / UST20020801)</name>
    <dbReference type="NCBI Taxonomy" id="926562"/>
    <lineage>
        <taxon>Bacteria</taxon>
        <taxon>Pseudomonadati</taxon>
        <taxon>Bacteroidota</taxon>
        <taxon>Flavobacteriia</taxon>
        <taxon>Flavobacteriales</taxon>
        <taxon>Owenweeksiaceae</taxon>
        <taxon>Owenweeksia</taxon>
    </lineage>
</organism>
<evidence type="ECO:0000313" key="2">
    <source>
        <dbReference type="EMBL" id="AEV33774.1"/>
    </source>
</evidence>